<dbReference type="InterPro" id="IPR020843">
    <property type="entry name" value="ER"/>
</dbReference>
<keyword evidence="4" id="KW-1185">Reference proteome</keyword>
<protein>
    <recommendedName>
        <fullName evidence="2">Enoyl reductase (ER) domain-containing protein</fullName>
    </recommendedName>
</protein>
<dbReference type="InterPro" id="IPR036291">
    <property type="entry name" value="NAD(P)-bd_dom_sf"/>
</dbReference>
<dbReference type="Proteomes" id="UP000215483">
    <property type="component" value="Unassembled WGS sequence"/>
</dbReference>
<dbReference type="InterPro" id="IPR013154">
    <property type="entry name" value="ADH-like_N"/>
</dbReference>
<dbReference type="GO" id="GO:0016491">
    <property type="term" value="F:oxidoreductase activity"/>
    <property type="evidence" value="ECO:0007669"/>
    <property type="project" value="InterPro"/>
</dbReference>
<dbReference type="SUPFAM" id="SSF50129">
    <property type="entry name" value="GroES-like"/>
    <property type="match status" value="1"/>
</dbReference>
<dbReference type="PANTHER" id="PTHR44154:SF1">
    <property type="entry name" value="QUINONE OXIDOREDUCTASE"/>
    <property type="match status" value="1"/>
</dbReference>
<dbReference type="RefSeq" id="WP_094218592.1">
    <property type="nucleotide sequence ID" value="NZ_MCGQ01000020.1"/>
</dbReference>
<gene>
    <name evidence="3" type="ORF">BEK98_22795</name>
</gene>
<dbReference type="AlphaFoldDB" id="A0A233SBN8"/>
<feature type="domain" description="Enoyl reductase (ER)" evidence="2">
    <location>
        <begin position="10"/>
        <end position="313"/>
    </location>
</feature>
<evidence type="ECO:0000313" key="3">
    <source>
        <dbReference type="EMBL" id="OXY93063.1"/>
    </source>
</evidence>
<dbReference type="Gene3D" id="3.40.50.720">
    <property type="entry name" value="NAD(P)-binding Rossmann-like Domain"/>
    <property type="match status" value="1"/>
</dbReference>
<dbReference type="Gene3D" id="3.90.180.10">
    <property type="entry name" value="Medium-chain alcohol dehydrogenases, catalytic domain"/>
    <property type="match status" value="1"/>
</dbReference>
<reference evidence="3 4" key="1">
    <citation type="submission" date="2016-07" db="EMBL/GenBank/DDBJ databases">
        <title>Draft genome of Streptomyces diastatochromogenes.</title>
        <authorList>
            <person name="Podduturi R."/>
            <person name="Lukassen M.B."/>
            <person name="Clausen N."/>
            <person name="Nielsen J.L."/>
            <person name="Jorgensen N.O."/>
        </authorList>
    </citation>
    <scope>NUCLEOTIDE SEQUENCE [LARGE SCALE GENOMIC DNA]</scope>
    <source>
        <strain evidence="3 4">DSM 40608</strain>
    </source>
</reference>
<dbReference type="OrthoDB" id="9787435at2"/>
<sequence length="315" mass="32334">MRAIGIPSYGSPDVLAVVERPVPEAGPGQVRIKVAAAAVNPTDLMLRSGELAPYMADFTAPYTPGMDVSGHIDALGPDTTGFAEGDRVVAFVNPFTDLGGAQAEYVVVPADQVAVLPDTLPLVEAAGLPMNALTAHQALDLADLAPGATVAVTGAAGALGGYAVQLAAQRGLRVVADARDEDRDLVLGLGAHTVVPRHADPQDTVAAYRAALPHGADAVVDAAVLGAAALEIVADGGHLVRCRPYDLPAPRGIVLHQAFVVAHPDKAGALRELVGLAALGALSLRTADRFAPEEAAEAHRRLEKGGVRGRQLIVF</sequence>
<evidence type="ECO:0000259" key="2">
    <source>
        <dbReference type="SMART" id="SM00829"/>
    </source>
</evidence>
<dbReference type="SUPFAM" id="SSF51735">
    <property type="entry name" value="NAD(P)-binding Rossmann-fold domains"/>
    <property type="match status" value="1"/>
</dbReference>
<accession>A0A233SBN8</accession>
<name>A0A233SBN8_STRDA</name>
<dbReference type="CDD" id="cd05289">
    <property type="entry name" value="MDR_like_2"/>
    <property type="match status" value="1"/>
</dbReference>
<dbReference type="InterPro" id="IPR011032">
    <property type="entry name" value="GroES-like_sf"/>
</dbReference>
<dbReference type="Pfam" id="PF08240">
    <property type="entry name" value="ADH_N"/>
    <property type="match status" value="1"/>
</dbReference>
<dbReference type="InterPro" id="IPR051603">
    <property type="entry name" value="Zinc-ADH_QOR/CCCR"/>
</dbReference>
<dbReference type="SMART" id="SM00829">
    <property type="entry name" value="PKS_ER"/>
    <property type="match status" value="1"/>
</dbReference>
<evidence type="ECO:0000256" key="1">
    <source>
        <dbReference type="ARBA" id="ARBA00022857"/>
    </source>
</evidence>
<evidence type="ECO:0000313" key="4">
    <source>
        <dbReference type="Proteomes" id="UP000215483"/>
    </source>
</evidence>
<keyword evidence="1" id="KW-0521">NADP</keyword>
<dbReference type="PANTHER" id="PTHR44154">
    <property type="entry name" value="QUINONE OXIDOREDUCTASE"/>
    <property type="match status" value="1"/>
</dbReference>
<comment type="caution">
    <text evidence="3">The sequence shown here is derived from an EMBL/GenBank/DDBJ whole genome shotgun (WGS) entry which is preliminary data.</text>
</comment>
<dbReference type="Pfam" id="PF13602">
    <property type="entry name" value="ADH_zinc_N_2"/>
    <property type="match status" value="1"/>
</dbReference>
<proteinExistence type="predicted"/>
<organism evidence="3 4">
    <name type="scientific">Streptomyces diastatochromogenes</name>
    <dbReference type="NCBI Taxonomy" id="42236"/>
    <lineage>
        <taxon>Bacteria</taxon>
        <taxon>Bacillati</taxon>
        <taxon>Actinomycetota</taxon>
        <taxon>Actinomycetes</taxon>
        <taxon>Kitasatosporales</taxon>
        <taxon>Streptomycetaceae</taxon>
        <taxon>Streptomyces</taxon>
    </lineage>
</organism>
<dbReference type="EMBL" id="MCGQ01000020">
    <property type="protein sequence ID" value="OXY93063.1"/>
    <property type="molecule type" value="Genomic_DNA"/>
</dbReference>